<dbReference type="OrthoDB" id="42657at2759"/>
<keyword evidence="8" id="KW-0029">Amino-acid transport</keyword>
<feature type="transmembrane region" description="Helical" evidence="8">
    <location>
        <begin position="471"/>
        <end position="496"/>
    </location>
</feature>
<name>A0A8H3FKV2_9LECA</name>
<evidence type="ECO:0000256" key="7">
    <source>
        <dbReference type="ARBA" id="ARBA00023136"/>
    </source>
</evidence>
<keyword evidence="3 8" id="KW-0813">Transport</keyword>
<dbReference type="Gene3D" id="1.20.1250.20">
    <property type="entry name" value="MFS general substrate transporter like domains"/>
    <property type="match status" value="1"/>
</dbReference>
<keyword evidence="8" id="KW-0926">Vacuole</keyword>
<reference evidence="10" key="1">
    <citation type="submission" date="2021-03" db="EMBL/GenBank/DDBJ databases">
        <authorList>
            <person name="Tagirdzhanova G."/>
        </authorList>
    </citation>
    <scope>NUCLEOTIDE SEQUENCE</scope>
</reference>
<feature type="transmembrane region" description="Helical" evidence="8">
    <location>
        <begin position="375"/>
        <end position="396"/>
    </location>
</feature>
<gene>
    <name evidence="10" type="ORF">GOMPHAMPRED_002687</name>
</gene>
<evidence type="ECO:0000256" key="4">
    <source>
        <dbReference type="ARBA" id="ARBA00022692"/>
    </source>
</evidence>
<feature type="transmembrane region" description="Helical" evidence="8">
    <location>
        <begin position="154"/>
        <end position="174"/>
    </location>
</feature>
<organism evidence="10 11">
    <name type="scientific">Gomphillus americanus</name>
    <dbReference type="NCBI Taxonomy" id="1940652"/>
    <lineage>
        <taxon>Eukaryota</taxon>
        <taxon>Fungi</taxon>
        <taxon>Dikarya</taxon>
        <taxon>Ascomycota</taxon>
        <taxon>Pezizomycotina</taxon>
        <taxon>Lecanoromycetes</taxon>
        <taxon>OSLEUM clade</taxon>
        <taxon>Ostropomycetidae</taxon>
        <taxon>Ostropales</taxon>
        <taxon>Graphidaceae</taxon>
        <taxon>Gomphilloideae</taxon>
        <taxon>Gomphillus</taxon>
    </lineage>
</organism>
<feature type="transmembrane region" description="Helical" evidence="8">
    <location>
        <begin position="408"/>
        <end position="427"/>
    </location>
</feature>
<feature type="transmembrane region" description="Helical" evidence="8">
    <location>
        <begin position="439"/>
        <end position="459"/>
    </location>
</feature>
<evidence type="ECO:0000256" key="6">
    <source>
        <dbReference type="ARBA" id="ARBA00023006"/>
    </source>
</evidence>
<comment type="subcellular location">
    <subcellularLocation>
        <location evidence="1 8">Vacuole membrane</location>
        <topology evidence="1 8">Multi-pass membrane protein</topology>
    </subcellularLocation>
</comment>
<dbReference type="GO" id="GO:0005774">
    <property type="term" value="C:vacuolar membrane"/>
    <property type="evidence" value="ECO:0007669"/>
    <property type="project" value="UniProtKB-SubCell"/>
</dbReference>
<comment type="similarity">
    <text evidence="2 8">Belongs to the ATG22 family.</text>
</comment>
<keyword evidence="11" id="KW-1185">Reference proteome</keyword>
<dbReference type="Proteomes" id="UP000664169">
    <property type="component" value="Unassembled WGS sequence"/>
</dbReference>
<dbReference type="SUPFAM" id="SSF103473">
    <property type="entry name" value="MFS general substrate transporter"/>
    <property type="match status" value="2"/>
</dbReference>
<accession>A0A8H3FKV2</accession>
<comment type="caution">
    <text evidence="10">The sequence shown here is derived from an EMBL/GenBank/DDBJ whole genome shotgun (WGS) entry which is preliminary data.</text>
</comment>
<dbReference type="AlphaFoldDB" id="A0A8H3FKV2"/>
<feature type="transmembrane region" description="Helical" evidence="8">
    <location>
        <begin position="280"/>
        <end position="303"/>
    </location>
</feature>
<evidence type="ECO:0000256" key="9">
    <source>
        <dbReference type="SAM" id="MobiDB-lite"/>
    </source>
</evidence>
<dbReference type="GO" id="GO:0006865">
    <property type="term" value="P:amino acid transport"/>
    <property type="evidence" value="ECO:0007669"/>
    <property type="project" value="UniProtKB-KW"/>
</dbReference>
<feature type="transmembrane region" description="Helical" evidence="8">
    <location>
        <begin position="340"/>
        <end position="363"/>
    </location>
</feature>
<comment type="function">
    <text evidence="8">Vacuolar effluxer which mediate the efflux of amino acids resulting from autophagic degradation. The release of autophagic amino acids allows the maintenance of protein synthesis and viability during nitrogen starvation.</text>
</comment>
<feature type="transmembrane region" description="Helical" evidence="8">
    <location>
        <begin position="186"/>
        <end position="208"/>
    </location>
</feature>
<evidence type="ECO:0000256" key="1">
    <source>
        <dbReference type="ARBA" id="ARBA00004128"/>
    </source>
</evidence>
<dbReference type="GO" id="GO:0006914">
    <property type="term" value="P:autophagy"/>
    <property type="evidence" value="ECO:0007669"/>
    <property type="project" value="UniProtKB-KW"/>
</dbReference>
<feature type="transmembrane region" description="Helical" evidence="8">
    <location>
        <begin position="124"/>
        <end position="147"/>
    </location>
</feature>
<keyword evidence="7 8" id="KW-0472">Membrane</keyword>
<feature type="transmembrane region" description="Helical" evidence="8">
    <location>
        <begin position="246"/>
        <end position="268"/>
    </location>
</feature>
<evidence type="ECO:0000256" key="3">
    <source>
        <dbReference type="ARBA" id="ARBA00022448"/>
    </source>
</evidence>
<evidence type="ECO:0000313" key="11">
    <source>
        <dbReference type="Proteomes" id="UP000664169"/>
    </source>
</evidence>
<feature type="transmembrane region" description="Helical" evidence="8">
    <location>
        <begin position="508"/>
        <end position="526"/>
    </location>
</feature>
<evidence type="ECO:0000256" key="5">
    <source>
        <dbReference type="ARBA" id="ARBA00022989"/>
    </source>
</evidence>
<evidence type="ECO:0000256" key="8">
    <source>
        <dbReference type="RuleBase" id="RU363073"/>
    </source>
</evidence>
<feature type="region of interest" description="Disordered" evidence="9">
    <location>
        <begin position="1"/>
        <end position="23"/>
    </location>
</feature>
<dbReference type="PANTHER" id="PTHR23519:SF5">
    <property type="entry name" value="AUTOPHAGY-RELATED PROTEIN"/>
    <property type="match status" value="1"/>
</dbReference>
<keyword evidence="5 8" id="KW-1133">Transmembrane helix</keyword>
<evidence type="ECO:0000313" key="10">
    <source>
        <dbReference type="EMBL" id="CAF9922836.1"/>
    </source>
</evidence>
<proteinExistence type="inferred from homology"/>
<dbReference type="InterPro" id="IPR024671">
    <property type="entry name" value="Atg22-like"/>
</dbReference>
<keyword evidence="6 8" id="KW-0072">Autophagy</keyword>
<protein>
    <recommendedName>
        <fullName evidence="8">Autophagy-related protein</fullName>
    </recommendedName>
</protein>
<keyword evidence="4 8" id="KW-0812">Transmembrane</keyword>
<dbReference type="PANTHER" id="PTHR23519">
    <property type="entry name" value="AUTOPHAGY-RELATED PROTEIN 22"/>
    <property type="match status" value="1"/>
</dbReference>
<dbReference type="InterPro" id="IPR050495">
    <property type="entry name" value="ATG22/LtaA_families"/>
</dbReference>
<sequence length="569" mass="64209">MTAPNPHVIPAVQDPVEGKDSGEIEKRILDHDSKPEGPDYSINHDAQIQGVEDGEDPPIAPDQFDPKWETSKWEIWAYYSYYIGNSGLTLFNFAPTQFQNLLSQAAGDTGTLYFANADRTVNEIVLLCNGISFAIQAFLFLVIGAYADFGNFRPWILTFWSMVCFGIGFGWMGIYEADKWPAATWMYVFGLLAYQMALTFWTAAFPRLARNTPELRKAAEDYADGVITREKYDLRDMLLRNRLANVAFYVSSVGEVFILAIMVGILFGVNADASMANNSYAFSVLIAFGTGAWLLLAIPWFVLEKQRPGRDLPPGMNFFTVGFWQLWRAMKQIWRLKQSLIYLIGYFLLGDSLNTTVTVIATLSAEIIAYDTLTLTYVLIVGIVAQAIGIGVFWVIQKRWQLSTKTMFNAIMLGIVLLDGWGMLGNWTNAIGFHQVWEVWVYQVIYGLFVCPWYSYSQVMISEVTPRGYEFFFFSLFSIIGKTSSFIGPLVSSAIIQATPDGNNSAPFYFLFALSIVSTVALWVFVDLGKSRREQEAFLEKEAVHREHRRASVAGEPVRQITKEEAFKP</sequence>
<evidence type="ECO:0000256" key="2">
    <source>
        <dbReference type="ARBA" id="ARBA00006978"/>
    </source>
</evidence>
<dbReference type="Pfam" id="PF11700">
    <property type="entry name" value="ATG22"/>
    <property type="match status" value="1"/>
</dbReference>
<dbReference type="EMBL" id="CAJPDQ010000018">
    <property type="protein sequence ID" value="CAF9922836.1"/>
    <property type="molecule type" value="Genomic_DNA"/>
</dbReference>
<dbReference type="InterPro" id="IPR036259">
    <property type="entry name" value="MFS_trans_sf"/>
</dbReference>